<dbReference type="EnsemblPlants" id="Pp3c15_22740V3.1">
    <property type="protein sequence ID" value="Pp3c15_22740V3.1"/>
    <property type="gene ID" value="Pp3c15_22740"/>
</dbReference>
<dbReference type="Gramene" id="Pp3c15_22740V3.1">
    <property type="protein sequence ID" value="Pp3c15_22740V3.1"/>
    <property type="gene ID" value="Pp3c15_22740"/>
</dbReference>
<proteinExistence type="predicted"/>
<dbReference type="AlphaFoldDB" id="A9SCN4"/>
<gene>
    <name evidence="3" type="primary">LOC112292864</name>
    <name evidence="2" type="ORF">PHYPA_020106</name>
</gene>
<organism evidence="2">
    <name type="scientific">Physcomitrium patens</name>
    <name type="common">Spreading-leaved earth moss</name>
    <name type="synonym">Physcomitrella patens</name>
    <dbReference type="NCBI Taxonomy" id="3218"/>
    <lineage>
        <taxon>Eukaryota</taxon>
        <taxon>Viridiplantae</taxon>
        <taxon>Streptophyta</taxon>
        <taxon>Embryophyta</taxon>
        <taxon>Bryophyta</taxon>
        <taxon>Bryophytina</taxon>
        <taxon>Bryopsida</taxon>
        <taxon>Funariidae</taxon>
        <taxon>Funariales</taxon>
        <taxon>Funariaceae</taxon>
        <taxon>Physcomitrium</taxon>
    </lineage>
</organism>
<dbReference type="Gramene" id="Pp3c15_22740V3.3">
    <property type="protein sequence ID" value="Pp3c15_22740V3.3"/>
    <property type="gene ID" value="Pp3c15_22740"/>
</dbReference>
<sequence>MSSLTWSLGRVTLVFHCAIPSSRHSRSSSQQLSCRRLSCNCALPRLSTSATPKTLQSTIESLHSGPELQSKIIVSSSGPEHSSVQPDQKPPPFHDYHRSVLQSVLSLVVALTMTIGIQGAPSSRDTFEDVPQTLSGGDKGQRIQKPKSAKAESCTRKCVSTCIRGGAGAPGEGPLNVRRPLVVFKEGFRSRQYCLIECSEICNLIGDGDDGP</sequence>
<feature type="region of interest" description="Disordered" evidence="1">
    <location>
        <begin position="120"/>
        <end position="148"/>
    </location>
</feature>
<dbReference type="PANTHER" id="PTHR36006">
    <property type="entry name" value="BNAC02G25390D PROTEIN"/>
    <property type="match status" value="1"/>
</dbReference>
<reference evidence="2 4" key="2">
    <citation type="journal article" date="2018" name="Plant J.">
        <title>The Physcomitrella patens chromosome-scale assembly reveals moss genome structure and evolution.</title>
        <authorList>
            <person name="Lang D."/>
            <person name="Ullrich K.K."/>
            <person name="Murat F."/>
            <person name="Fuchs J."/>
            <person name="Jenkins J."/>
            <person name="Haas F.B."/>
            <person name="Piednoel M."/>
            <person name="Gundlach H."/>
            <person name="Van Bel M."/>
            <person name="Meyberg R."/>
            <person name="Vives C."/>
            <person name="Morata J."/>
            <person name="Symeonidi A."/>
            <person name="Hiss M."/>
            <person name="Muchero W."/>
            <person name="Kamisugi Y."/>
            <person name="Saleh O."/>
            <person name="Blanc G."/>
            <person name="Decker E.L."/>
            <person name="van Gessel N."/>
            <person name="Grimwood J."/>
            <person name="Hayes R.D."/>
            <person name="Graham S.W."/>
            <person name="Gunter L.E."/>
            <person name="McDaniel S.F."/>
            <person name="Hoernstein S.N.W."/>
            <person name="Larsson A."/>
            <person name="Li F.W."/>
            <person name="Perroud P.F."/>
            <person name="Phillips J."/>
            <person name="Ranjan P."/>
            <person name="Rokshar D.S."/>
            <person name="Rothfels C.J."/>
            <person name="Schneider L."/>
            <person name="Shu S."/>
            <person name="Stevenson D.W."/>
            <person name="Thummler F."/>
            <person name="Tillich M."/>
            <person name="Villarreal Aguilar J.C."/>
            <person name="Widiez T."/>
            <person name="Wong G.K."/>
            <person name="Wymore A."/>
            <person name="Zhang Y."/>
            <person name="Zimmer A.D."/>
            <person name="Quatrano R.S."/>
            <person name="Mayer K.F.X."/>
            <person name="Goodstein D."/>
            <person name="Casacuberta J.M."/>
            <person name="Vandepoele K."/>
            <person name="Reski R."/>
            <person name="Cuming A.C."/>
            <person name="Tuskan G.A."/>
            <person name="Maumus F."/>
            <person name="Salse J."/>
            <person name="Schmutz J."/>
            <person name="Rensing S.A."/>
        </authorList>
    </citation>
    <scope>NUCLEOTIDE SEQUENCE [LARGE SCALE GENOMIC DNA]</scope>
    <source>
        <strain evidence="3 4">cv. Gransden 2004</strain>
    </source>
</reference>
<evidence type="ECO:0000313" key="4">
    <source>
        <dbReference type="Proteomes" id="UP000006727"/>
    </source>
</evidence>
<dbReference type="EnsemblPlants" id="Pp3c15_22740V3.2">
    <property type="protein sequence ID" value="Pp3c15_22740V3.2"/>
    <property type="gene ID" value="Pp3c15_22740"/>
</dbReference>
<dbReference type="OrthoDB" id="1900575at2759"/>
<reference evidence="2 4" key="1">
    <citation type="journal article" date="2008" name="Science">
        <title>The Physcomitrella genome reveals evolutionary insights into the conquest of land by plants.</title>
        <authorList>
            <person name="Rensing S."/>
            <person name="Lang D."/>
            <person name="Zimmer A."/>
            <person name="Terry A."/>
            <person name="Salamov A."/>
            <person name="Shapiro H."/>
            <person name="Nishiyama T."/>
            <person name="Perroud P.-F."/>
            <person name="Lindquist E."/>
            <person name="Kamisugi Y."/>
            <person name="Tanahashi T."/>
            <person name="Sakakibara K."/>
            <person name="Fujita T."/>
            <person name="Oishi K."/>
            <person name="Shin-I T."/>
            <person name="Kuroki Y."/>
            <person name="Toyoda A."/>
            <person name="Suzuki Y."/>
            <person name="Hashimoto A."/>
            <person name="Yamaguchi K."/>
            <person name="Sugano A."/>
            <person name="Kohara Y."/>
            <person name="Fujiyama A."/>
            <person name="Anterola A."/>
            <person name="Aoki S."/>
            <person name="Ashton N."/>
            <person name="Barbazuk W.B."/>
            <person name="Barker E."/>
            <person name="Bennetzen J."/>
            <person name="Bezanilla M."/>
            <person name="Blankenship R."/>
            <person name="Cho S.H."/>
            <person name="Dutcher S."/>
            <person name="Estelle M."/>
            <person name="Fawcett J.A."/>
            <person name="Gundlach H."/>
            <person name="Hanada K."/>
            <person name="Heyl A."/>
            <person name="Hicks K.A."/>
            <person name="Hugh J."/>
            <person name="Lohr M."/>
            <person name="Mayer K."/>
            <person name="Melkozernov A."/>
            <person name="Murata T."/>
            <person name="Nelson D."/>
            <person name="Pils B."/>
            <person name="Prigge M."/>
            <person name="Reiss B."/>
            <person name="Renner T."/>
            <person name="Rombauts S."/>
            <person name="Rushton P."/>
            <person name="Sanderfoot A."/>
            <person name="Schween G."/>
            <person name="Shiu S.-H."/>
            <person name="Stueber K."/>
            <person name="Theodoulou F.L."/>
            <person name="Tu H."/>
            <person name="Van de Peer Y."/>
            <person name="Verrier P.J."/>
            <person name="Waters E."/>
            <person name="Wood A."/>
            <person name="Yang L."/>
            <person name="Cove D."/>
            <person name="Cuming A."/>
            <person name="Hasebe M."/>
            <person name="Lucas S."/>
            <person name="Mishler D.B."/>
            <person name="Reski R."/>
            <person name="Grigoriev I."/>
            <person name="Quatrano R.S."/>
            <person name="Boore J.L."/>
        </authorList>
    </citation>
    <scope>NUCLEOTIDE SEQUENCE [LARGE SCALE GENOMIC DNA]</scope>
    <source>
        <strain evidence="3 4">cv. Gransden 2004</strain>
    </source>
</reference>
<dbReference type="GeneID" id="112292864"/>
<dbReference type="Gramene" id="Pp3c15_22740V3.2">
    <property type="protein sequence ID" value="Pp3c15_22740V3.2"/>
    <property type="gene ID" value="Pp3c15_22740"/>
</dbReference>
<accession>A9SCN4</accession>
<name>A9SCN4_PHYPA</name>
<feature type="region of interest" description="Disordered" evidence="1">
    <location>
        <begin position="74"/>
        <end position="95"/>
    </location>
</feature>
<protein>
    <submittedName>
        <fullName evidence="2 3">Uncharacterized protein</fullName>
    </submittedName>
</protein>
<dbReference type="EnsemblPlants" id="Pp3c15_22740V3.3">
    <property type="protein sequence ID" value="Pp3c15_22740V3.3"/>
    <property type="gene ID" value="Pp3c15_22740"/>
</dbReference>
<dbReference type="RefSeq" id="XP_024397544.1">
    <property type="nucleotide sequence ID" value="XM_024541776.2"/>
</dbReference>
<dbReference type="PaxDb" id="3218-PP1S66_49V6.1"/>
<dbReference type="EMBL" id="ABEU02000015">
    <property type="protein sequence ID" value="PNR39826.1"/>
    <property type="molecule type" value="Genomic_DNA"/>
</dbReference>
<evidence type="ECO:0000313" key="2">
    <source>
        <dbReference type="EMBL" id="PNR39826.1"/>
    </source>
</evidence>
<dbReference type="STRING" id="3218.A9SCN4"/>
<dbReference type="HOGENOM" id="CLU_1301518_0_0_1"/>
<feature type="compositionally biased region" description="Polar residues" evidence="1">
    <location>
        <begin position="74"/>
        <end position="86"/>
    </location>
</feature>
<dbReference type="PANTHER" id="PTHR36006:SF2">
    <property type="entry name" value="OS06G0704200 PROTEIN"/>
    <property type="match status" value="1"/>
</dbReference>
<keyword evidence="4" id="KW-1185">Reference proteome</keyword>
<reference evidence="3" key="3">
    <citation type="submission" date="2020-12" db="UniProtKB">
        <authorList>
            <consortium name="EnsemblPlants"/>
        </authorList>
    </citation>
    <scope>IDENTIFICATION</scope>
</reference>
<evidence type="ECO:0000313" key="3">
    <source>
        <dbReference type="EnsemblPlants" id="Pp3c15_22740V3.1"/>
    </source>
</evidence>
<dbReference type="Proteomes" id="UP000006727">
    <property type="component" value="Chromosome 15"/>
</dbReference>
<dbReference type="eggNOG" id="ENOG502S361">
    <property type="taxonomic scope" value="Eukaryota"/>
</dbReference>
<evidence type="ECO:0000256" key="1">
    <source>
        <dbReference type="SAM" id="MobiDB-lite"/>
    </source>
</evidence>